<dbReference type="Proteomes" id="UP000293912">
    <property type="component" value="Chromosome"/>
</dbReference>
<proteinExistence type="predicted"/>
<accession>A0A4P6X4Z7</accession>
<evidence type="ECO:0000313" key="3">
    <source>
        <dbReference type="Proteomes" id="UP000293912"/>
    </source>
</evidence>
<feature type="signal peptide" evidence="1">
    <location>
        <begin position="1"/>
        <end position="26"/>
    </location>
</feature>
<organism evidence="2 3">
    <name type="scientific">Hydrogenophaga pseudoflava</name>
    <name type="common">Pseudomonas carboxydoflava</name>
    <dbReference type="NCBI Taxonomy" id="47421"/>
    <lineage>
        <taxon>Bacteria</taxon>
        <taxon>Pseudomonadati</taxon>
        <taxon>Pseudomonadota</taxon>
        <taxon>Betaproteobacteria</taxon>
        <taxon>Burkholderiales</taxon>
        <taxon>Comamonadaceae</taxon>
        <taxon>Hydrogenophaga</taxon>
    </lineage>
</organism>
<sequence precursor="true">MTVDLRVFQRLLPLLFAMCATHAASASESLRTDGIYRSEVQTNADGVDYISLLRFAADGRVFLSHVSMPARQERVCEWFKPELEAPHWSKGASYRLEAQRLSFRTDSPNAATLFDGLVDSGVLMMQLRVPTKQDLTYSLTFRFASCP</sequence>
<dbReference type="RefSeq" id="WP_133157430.1">
    <property type="nucleotide sequence ID" value="NZ_CP037867.1"/>
</dbReference>
<dbReference type="EMBL" id="CP037867">
    <property type="protein sequence ID" value="QBM29608.1"/>
    <property type="molecule type" value="Genomic_DNA"/>
</dbReference>
<dbReference type="AlphaFoldDB" id="A0A4P6X4Z7"/>
<evidence type="ECO:0000256" key="1">
    <source>
        <dbReference type="SAM" id="SignalP"/>
    </source>
</evidence>
<evidence type="ECO:0000313" key="2">
    <source>
        <dbReference type="EMBL" id="QBM29608.1"/>
    </source>
</evidence>
<keyword evidence="1" id="KW-0732">Signal</keyword>
<feature type="chain" id="PRO_5020369318" evidence="1">
    <location>
        <begin position="27"/>
        <end position="147"/>
    </location>
</feature>
<keyword evidence="3" id="KW-1185">Reference proteome</keyword>
<dbReference type="KEGG" id="hpse:HPF_18070"/>
<gene>
    <name evidence="2" type="ORF">HPF_18070</name>
</gene>
<protein>
    <submittedName>
        <fullName evidence="2">Uncharacterized protein</fullName>
    </submittedName>
</protein>
<reference evidence="2 3" key="1">
    <citation type="submission" date="2019-03" db="EMBL/GenBank/DDBJ databases">
        <authorList>
            <person name="Sebastian G."/>
            <person name="Baumann P."/>
            <person name="Ruckert C."/>
            <person name="Kalinowski J."/>
            <person name="Nebel B."/>
            <person name="Takors R."/>
            <person name="Blombach B."/>
        </authorList>
    </citation>
    <scope>NUCLEOTIDE SEQUENCE [LARGE SCALE GENOMIC DNA]</scope>
    <source>
        <strain evidence="2 3">DSM 1084</strain>
    </source>
</reference>
<name>A0A4P6X4Z7_HYDPS</name>